<accession>A0A1I7JLR9</accession>
<proteinExistence type="predicted"/>
<protein>
    <recommendedName>
        <fullName evidence="4">Cyd operon protein YbgE (Cyd_oper_YbgE)</fullName>
    </recommendedName>
</protein>
<evidence type="ECO:0008006" key="4">
    <source>
        <dbReference type="Google" id="ProtNLM"/>
    </source>
</evidence>
<dbReference type="OrthoDB" id="6167545at2"/>
<gene>
    <name evidence="2" type="ORF">SAMN04487955_11154</name>
</gene>
<name>A0A1I7JLR9_9GAMM</name>
<keyword evidence="1" id="KW-0472">Membrane</keyword>
<feature type="transmembrane region" description="Helical" evidence="1">
    <location>
        <begin position="77"/>
        <end position="96"/>
    </location>
</feature>
<feature type="transmembrane region" description="Helical" evidence="1">
    <location>
        <begin position="12"/>
        <end position="29"/>
    </location>
</feature>
<sequence>MIIETRQQQPGIALLVMLVAAGLAIWLLLEPTLLRGLSLPLRLPLIGLGVWALGAAFTHGMGVKVRGRWLRRAVSPLWSRLALVVFALTLVIRALVI</sequence>
<evidence type="ECO:0000256" key="1">
    <source>
        <dbReference type="SAM" id="Phobius"/>
    </source>
</evidence>
<keyword evidence="1" id="KW-0812">Transmembrane</keyword>
<dbReference type="AlphaFoldDB" id="A0A1I7JLR9"/>
<dbReference type="EMBL" id="FPBP01000011">
    <property type="protein sequence ID" value="SFU86124.1"/>
    <property type="molecule type" value="Genomic_DNA"/>
</dbReference>
<dbReference type="Proteomes" id="UP000198693">
    <property type="component" value="Unassembled WGS sequence"/>
</dbReference>
<evidence type="ECO:0000313" key="3">
    <source>
        <dbReference type="Proteomes" id="UP000198693"/>
    </source>
</evidence>
<reference evidence="3" key="1">
    <citation type="submission" date="2016-10" db="EMBL/GenBank/DDBJ databases">
        <authorList>
            <person name="Varghese N."/>
            <person name="Submissions S."/>
        </authorList>
    </citation>
    <scope>NUCLEOTIDE SEQUENCE [LARGE SCALE GENOMIC DNA]</scope>
    <source>
        <strain evidence="3">CGMCC 1.6981</strain>
    </source>
</reference>
<organism evidence="2 3">
    <name type="scientific">Halomonas korlensis</name>
    <dbReference type="NCBI Taxonomy" id="463301"/>
    <lineage>
        <taxon>Bacteria</taxon>
        <taxon>Pseudomonadati</taxon>
        <taxon>Pseudomonadota</taxon>
        <taxon>Gammaproteobacteria</taxon>
        <taxon>Oceanospirillales</taxon>
        <taxon>Halomonadaceae</taxon>
        <taxon>Halomonas</taxon>
    </lineage>
</organism>
<keyword evidence="1" id="KW-1133">Transmembrane helix</keyword>
<keyword evidence="3" id="KW-1185">Reference proteome</keyword>
<dbReference type="RefSeq" id="WP_089796754.1">
    <property type="nucleotide sequence ID" value="NZ_FPBP01000011.1"/>
</dbReference>
<feature type="transmembrane region" description="Helical" evidence="1">
    <location>
        <begin position="41"/>
        <end position="65"/>
    </location>
</feature>
<evidence type="ECO:0000313" key="2">
    <source>
        <dbReference type="EMBL" id="SFU86124.1"/>
    </source>
</evidence>